<dbReference type="eggNOG" id="COG0817">
    <property type="taxonomic scope" value="Bacteria"/>
</dbReference>
<dbReference type="FunFam" id="3.30.420.10:FF:000002">
    <property type="entry name" value="Crossover junction endodeoxyribonuclease RuvC"/>
    <property type="match status" value="1"/>
</dbReference>
<accession>A0A0T9TBX0</accession>
<feature type="binding site" evidence="13">
    <location>
        <position position="92"/>
    </location>
    <ligand>
        <name>Mg(2+)</name>
        <dbReference type="ChEBI" id="CHEBI:18420"/>
        <label>2</label>
    </ligand>
</feature>
<comment type="subunit">
    <text evidence="13">Homodimer which binds Holliday junction (HJ) DNA. The HJ becomes 2-fold symmetrical on binding to RuvC with unstacked arms; it has a different conformation from HJ DNA in complex with RuvA. In the full resolvosome a probable DNA-RuvA(4)-RuvB(12)-RuvC(2) complex forms which resolves the HJ.</text>
</comment>
<dbReference type="GO" id="GO:0006281">
    <property type="term" value="P:DNA repair"/>
    <property type="evidence" value="ECO:0007669"/>
    <property type="project" value="UniProtKB-UniRule"/>
</dbReference>
<dbReference type="AlphaFoldDB" id="A0A0T9TBX0"/>
<dbReference type="GO" id="GO:0006310">
    <property type="term" value="P:DNA recombination"/>
    <property type="evidence" value="ECO:0007669"/>
    <property type="project" value="UniProtKB-UniRule"/>
</dbReference>
<evidence type="ECO:0000256" key="7">
    <source>
        <dbReference type="ARBA" id="ARBA00022801"/>
    </source>
</evidence>
<feature type="active site" evidence="13">
    <location>
        <position position="33"/>
    </location>
</feature>
<dbReference type="CDD" id="cd16962">
    <property type="entry name" value="RuvC"/>
    <property type="match status" value="1"/>
</dbReference>
<dbReference type="SUPFAM" id="SSF53098">
    <property type="entry name" value="Ribonuclease H-like"/>
    <property type="match status" value="1"/>
</dbReference>
<keyword evidence="5 13" id="KW-0255">Endonuclease</keyword>
<evidence type="ECO:0000256" key="2">
    <source>
        <dbReference type="ARBA" id="ARBA00022490"/>
    </source>
</evidence>
<dbReference type="EMBL" id="CQEH01000006">
    <property type="protein sequence ID" value="CNK93333.1"/>
    <property type="molecule type" value="Genomic_DNA"/>
</dbReference>
<dbReference type="InterPro" id="IPR002176">
    <property type="entry name" value="X-over_junc_endoDNase_RuvC"/>
</dbReference>
<evidence type="ECO:0000256" key="12">
    <source>
        <dbReference type="ARBA" id="ARBA00029354"/>
    </source>
</evidence>
<dbReference type="EMBL" id="CQEJ01000004">
    <property type="protein sequence ID" value="CNK73550.1"/>
    <property type="molecule type" value="Genomic_DNA"/>
</dbReference>
<evidence type="ECO:0000256" key="13">
    <source>
        <dbReference type="HAMAP-Rule" id="MF_00034"/>
    </source>
</evidence>
<dbReference type="InterPro" id="IPR012337">
    <property type="entry name" value="RNaseH-like_sf"/>
</dbReference>
<sequence>MPLSNDFTERYLVEKQCGKQGKQTGMAIILGIDPGSRVTGYGVIRQQGRQLIYLGSGCIRTVVDDMPTRLKLIYAGVTEIITQFQPDFFAIEQVFMAKNPDSALKLGQARGAAIVAAVNLNLPVSEYAARQVKQTVVGTGAAEKSQVQHMVRSLLKLPANPQADAADALAIAITHCHLSQNTLRLGNDQMVLARGRIR</sequence>
<evidence type="ECO:0000313" key="16">
    <source>
        <dbReference type="EMBL" id="CNK93333.1"/>
    </source>
</evidence>
<keyword evidence="17" id="KW-1185">Reference proteome</keyword>
<evidence type="ECO:0000313" key="15">
    <source>
        <dbReference type="EMBL" id="CNK73550.1"/>
    </source>
</evidence>
<name>A0A0T9TBX0_YERAL</name>
<feature type="active site" evidence="13">
    <location>
        <position position="164"/>
    </location>
</feature>
<dbReference type="Proteomes" id="UP000041595">
    <property type="component" value="Unassembled WGS sequence"/>
</dbReference>
<gene>
    <name evidence="13 15" type="primary">ruvC</name>
    <name evidence="15" type="ORF">ERS137965_00922</name>
    <name evidence="16" type="ORF">ERS137966_01703</name>
</gene>
<dbReference type="GO" id="GO:0003677">
    <property type="term" value="F:DNA binding"/>
    <property type="evidence" value="ECO:0007669"/>
    <property type="project" value="UniProtKB-KW"/>
</dbReference>
<evidence type="ECO:0000256" key="14">
    <source>
        <dbReference type="NCBIfam" id="TIGR00228"/>
    </source>
</evidence>
<organism evidence="15 18">
    <name type="scientific">Yersinia aldovae</name>
    <dbReference type="NCBI Taxonomy" id="29483"/>
    <lineage>
        <taxon>Bacteria</taxon>
        <taxon>Pseudomonadati</taxon>
        <taxon>Pseudomonadota</taxon>
        <taxon>Gammaproteobacteria</taxon>
        <taxon>Enterobacterales</taxon>
        <taxon>Yersiniaceae</taxon>
        <taxon>Yersinia</taxon>
    </lineage>
</organism>
<keyword evidence="10 13" id="KW-0233">DNA recombination</keyword>
<evidence type="ECO:0000256" key="6">
    <source>
        <dbReference type="ARBA" id="ARBA00022763"/>
    </source>
</evidence>
<dbReference type="Gene3D" id="3.30.420.10">
    <property type="entry name" value="Ribonuclease H-like superfamily/Ribonuclease H"/>
    <property type="match status" value="1"/>
</dbReference>
<keyword evidence="8 13" id="KW-0460">Magnesium</keyword>
<dbReference type="PANTHER" id="PTHR30194">
    <property type="entry name" value="CROSSOVER JUNCTION ENDODEOXYRIBONUCLEASE RUVC"/>
    <property type="match status" value="1"/>
</dbReference>
<dbReference type="PANTHER" id="PTHR30194:SF3">
    <property type="entry name" value="CROSSOVER JUNCTION ENDODEOXYRIBONUCLEASE RUVC"/>
    <property type="match status" value="1"/>
</dbReference>
<dbReference type="EC" id="3.1.21.10" evidence="13 14"/>
<evidence type="ECO:0000256" key="9">
    <source>
        <dbReference type="ARBA" id="ARBA00023125"/>
    </source>
</evidence>
<protein>
    <recommendedName>
        <fullName evidence="13 14">Crossover junction endodeoxyribonuclease RuvC</fullName>
        <ecNumber evidence="13 14">3.1.21.10</ecNumber>
    </recommendedName>
    <alternativeName>
        <fullName evidence="13">Holliday junction nuclease RuvC</fullName>
    </alternativeName>
    <alternativeName>
        <fullName evidence="13">Holliday junction resolvase RuvC</fullName>
    </alternativeName>
</protein>
<evidence type="ECO:0000313" key="18">
    <source>
        <dbReference type="Proteomes" id="UP000041595"/>
    </source>
</evidence>
<evidence type="ECO:0000313" key="17">
    <source>
        <dbReference type="Proteomes" id="UP000038647"/>
    </source>
</evidence>
<dbReference type="PRINTS" id="PR00696">
    <property type="entry name" value="RSOLVASERUVC"/>
</dbReference>
<keyword evidence="7 13" id="KW-0378">Hydrolase</keyword>
<dbReference type="HAMAP" id="MF_00034">
    <property type="entry name" value="RuvC"/>
    <property type="match status" value="1"/>
</dbReference>
<keyword evidence="11 13" id="KW-0234">DNA repair</keyword>
<keyword evidence="2 13" id="KW-0963">Cytoplasm</keyword>
<dbReference type="STRING" id="1453495.AT01_589"/>
<dbReference type="PROSITE" id="PS01321">
    <property type="entry name" value="RUVC"/>
    <property type="match status" value="1"/>
</dbReference>
<evidence type="ECO:0000256" key="3">
    <source>
        <dbReference type="ARBA" id="ARBA00022722"/>
    </source>
</evidence>
<dbReference type="NCBIfam" id="TIGR00228">
    <property type="entry name" value="ruvC"/>
    <property type="match status" value="1"/>
</dbReference>
<evidence type="ECO:0000256" key="11">
    <source>
        <dbReference type="ARBA" id="ARBA00023204"/>
    </source>
</evidence>
<proteinExistence type="inferred from homology"/>
<feature type="active site" evidence="13">
    <location>
        <position position="92"/>
    </location>
</feature>
<dbReference type="Pfam" id="PF02075">
    <property type="entry name" value="RuvC"/>
    <property type="match status" value="1"/>
</dbReference>
<keyword evidence="4 13" id="KW-0479">Metal-binding</keyword>
<dbReference type="GO" id="GO:0000287">
    <property type="term" value="F:magnesium ion binding"/>
    <property type="evidence" value="ECO:0007669"/>
    <property type="project" value="UniProtKB-UniRule"/>
</dbReference>
<dbReference type="InterPro" id="IPR036397">
    <property type="entry name" value="RNaseH_sf"/>
</dbReference>
<keyword evidence="9 13" id="KW-0238">DNA-binding</keyword>
<keyword evidence="3 13" id="KW-0540">Nuclease</keyword>
<evidence type="ECO:0000256" key="8">
    <source>
        <dbReference type="ARBA" id="ARBA00022842"/>
    </source>
</evidence>
<dbReference type="GO" id="GO:0008821">
    <property type="term" value="F:crossover junction DNA endonuclease activity"/>
    <property type="evidence" value="ECO:0007669"/>
    <property type="project" value="UniProtKB-UniRule"/>
</dbReference>
<dbReference type="GO" id="GO:0005737">
    <property type="term" value="C:cytoplasm"/>
    <property type="evidence" value="ECO:0007669"/>
    <property type="project" value="UniProtKB-SubCell"/>
</dbReference>
<comment type="subcellular location">
    <subcellularLocation>
        <location evidence="13">Cytoplasm</location>
    </subcellularLocation>
</comment>
<dbReference type="Proteomes" id="UP000038647">
    <property type="component" value="Unassembled WGS sequence"/>
</dbReference>
<evidence type="ECO:0000256" key="4">
    <source>
        <dbReference type="ARBA" id="ARBA00022723"/>
    </source>
</evidence>
<comment type="similarity">
    <text evidence="1 13">Belongs to the RuvC family.</text>
</comment>
<feature type="binding site" evidence="13">
    <location>
        <position position="33"/>
    </location>
    <ligand>
        <name>Mg(2+)</name>
        <dbReference type="ChEBI" id="CHEBI:18420"/>
        <label>1</label>
    </ligand>
</feature>
<evidence type="ECO:0000256" key="10">
    <source>
        <dbReference type="ARBA" id="ARBA00023172"/>
    </source>
</evidence>
<comment type="function">
    <text evidence="13">The RuvA-RuvB-RuvC complex processes Holliday junction (HJ) DNA during genetic recombination and DNA repair. Endonuclease that resolves HJ intermediates. Cleaves cruciform DNA by making single-stranded nicks across the HJ at symmetrical positions within the homologous arms, yielding a 5'-phosphate and a 3'-hydroxyl group; requires a central core of homology in the junction. The consensus cleavage sequence is 5'-(A/T)TT(C/G)-3'. Cleavage occurs on the 3'-side of the TT dinucleotide at the point of strand exchange. HJ branch migration catalyzed by RuvA-RuvB allows RuvC to scan DNA until it finds its consensus sequence, where it cleaves and resolves the cruciform DNA.</text>
</comment>
<reference evidence="16 17" key="1">
    <citation type="submission" date="2015-03" db="EMBL/GenBank/DDBJ databases">
        <authorList>
            <consortium name="Pathogen Informatics"/>
            <person name="Murphy D."/>
        </authorList>
    </citation>
    <scope>NUCLEOTIDE SEQUENCE [LARGE SCALE GENOMIC DNA]</scope>
    <source>
        <strain evidence="16 17">IP08791</strain>
    </source>
</reference>
<keyword evidence="6 13" id="KW-0227">DNA damage</keyword>
<evidence type="ECO:0000256" key="1">
    <source>
        <dbReference type="ARBA" id="ARBA00009518"/>
    </source>
</evidence>
<feature type="binding site" evidence="13">
    <location>
        <position position="164"/>
    </location>
    <ligand>
        <name>Mg(2+)</name>
        <dbReference type="ChEBI" id="CHEBI:18420"/>
        <label>1</label>
    </ligand>
</feature>
<comment type="catalytic activity">
    <reaction evidence="12 13">
        <text>Endonucleolytic cleavage at a junction such as a reciprocal single-stranded crossover between two homologous DNA duplexes (Holliday junction).</text>
        <dbReference type="EC" id="3.1.21.10"/>
    </reaction>
</comment>
<dbReference type="InterPro" id="IPR020563">
    <property type="entry name" value="X-over_junc_endoDNase_Mg_BS"/>
</dbReference>
<comment type="cofactor">
    <cofactor evidence="13">
        <name>Mg(2+)</name>
        <dbReference type="ChEBI" id="CHEBI:18420"/>
    </cofactor>
    <text evidence="13">Binds 2 Mg(2+) ion per subunit.</text>
</comment>
<dbReference type="GO" id="GO:0048476">
    <property type="term" value="C:Holliday junction resolvase complex"/>
    <property type="evidence" value="ECO:0007669"/>
    <property type="project" value="UniProtKB-UniRule"/>
</dbReference>
<reference evidence="15 18" key="2">
    <citation type="submission" date="2015-03" db="EMBL/GenBank/DDBJ databases">
        <authorList>
            <person name="Murphy D."/>
        </authorList>
    </citation>
    <scope>NUCLEOTIDE SEQUENCE [LARGE SCALE GENOMIC DNA]</scope>
    <source>
        <strain evidence="15 18">IP06005</strain>
    </source>
</reference>
<evidence type="ECO:0000256" key="5">
    <source>
        <dbReference type="ARBA" id="ARBA00022759"/>
    </source>
</evidence>